<feature type="domain" description="Alpha-ketoglutarate-dependent dioxygenase AlkB-like" evidence="1">
    <location>
        <begin position="24"/>
        <end position="122"/>
    </location>
</feature>
<dbReference type="InterPro" id="IPR037151">
    <property type="entry name" value="AlkB-like_sf"/>
</dbReference>
<dbReference type="EMBL" id="BMEO01000001">
    <property type="protein sequence ID" value="GGF85859.1"/>
    <property type="molecule type" value="Genomic_DNA"/>
</dbReference>
<dbReference type="GO" id="GO:0051213">
    <property type="term" value="F:dioxygenase activity"/>
    <property type="evidence" value="ECO:0007669"/>
    <property type="project" value="InterPro"/>
</dbReference>
<evidence type="ECO:0000313" key="2">
    <source>
        <dbReference type="EMBL" id="GGF85859.1"/>
    </source>
</evidence>
<reference evidence="2" key="2">
    <citation type="submission" date="2020-09" db="EMBL/GenBank/DDBJ databases">
        <authorList>
            <person name="Sun Q."/>
            <person name="Zhou Y."/>
        </authorList>
    </citation>
    <scope>NUCLEOTIDE SEQUENCE</scope>
    <source>
        <strain evidence="2">CGMCC 1.12181</strain>
    </source>
</reference>
<evidence type="ECO:0000313" key="3">
    <source>
        <dbReference type="Proteomes" id="UP000605253"/>
    </source>
</evidence>
<protein>
    <recommendedName>
        <fullName evidence="1">Alpha-ketoglutarate-dependent dioxygenase AlkB-like domain-containing protein</fullName>
    </recommendedName>
</protein>
<dbReference type="PANTHER" id="PTHR31212">
    <property type="entry name" value="ALPHA-KETOGLUTARATE-DEPENDENT DIOXYGENASE ALKB HOMOLOG 3"/>
    <property type="match status" value="1"/>
</dbReference>
<dbReference type="Gene3D" id="2.60.120.590">
    <property type="entry name" value="Alpha-ketoglutarate-dependent dioxygenase AlkB-like"/>
    <property type="match status" value="1"/>
</dbReference>
<dbReference type="InterPro" id="IPR027450">
    <property type="entry name" value="AlkB-like"/>
</dbReference>
<dbReference type="AlphaFoldDB" id="A0A917CGA9"/>
<comment type="caution">
    <text evidence="2">The sequence shown here is derived from an EMBL/GenBank/DDBJ whole genome shotgun (WGS) entry which is preliminary data.</text>
</comment>
<dbReference type="Pfam" id="PF13532">
    <property type="entry name" value="2OG-FeII_Oxy_2"/>
    <property type="match status" value="1"/>
</dbReference>
<accession>A0A917CGA9</accession>
<keyword evidence="3" id="KW-1185">Reference proteome</keyword>
<sequence length="128" mass="14680">MNTGDIFAALNTSDSNLLPREGEVYYHGVVFSQQQADDYFQRLFTEINWQADQAQFGGKIIKTARKVAWHGERDFRYRYSGVEKIAKPWTPTLLSIKEIIEKKSKTTYNSCLLNLYHDGSEGMVGVVH</sequence>
<dbReference type="RefSeq" id="WP_188363952.1">
    <property type="nucleotide sequence ID" value="NZ_BAABJF010000011.1"/>
</dbReference>
<dbReference type="GO" id="GO:0006307">
    <property type="term" value="P:DNA alkylation repair"/>
    <property type="evidence" value="ECO:0007669"/>
    <property type="project" value="InterPro"/>
</dbReference>
<dbReference type="Proteomes" id="UP000605253">
    <property type="component" value="Unassembled WGS sequence"/>
</dbReference>
<evidence type="ECO:0000259" key="1">
    <source>
        <dbReference type="Pfam" id="PF13532"/>
    </source>
</evidence>
<organism evidence="2 3">
    <name type="scientific">Marinicella pacifica</name>
    <dbReference type="NCBI Taxonomy" id="1171543"/>
    <lineage>
        <taxon>Bacteria</taxon>
        <taxon>Pseudomonadati</taxon>
        <taxon>Pseudomonadota</taxon>
        <taxon>Gammaproteobacteria</taxon>
        <taxon>Lysobacterales</taxon>
        <taxon>Marinicellaceae</taxon>
        <taxon>Marinicella</taxon>
    </lineage>
</organism>
<dbReference type="SUPFAM" id="SSF51197">
    <property type="entry name" value="Clavaminate synthase-like"/>
    <property type="match status" value="1"/>
</dbReference>
<name>A0A917CGA9_9GAMM</name>
<dbReference type="PANTHER" id="PTHR31212:SF4">
    <property type="entry name" value="ALPHA-KETOGLUTARATE-DEPENDENT DIOXYGENASE ALKB HOMOLOG 3"/>
    <property type="match status" value="1"/>
</dbReference>
<gene>
    <name evidence="2" type="ORF">GCM10011365_03620</name>
</gene>
<proteinExistence type="predicted"/>
<dbReference type="InterPro" id="IPR032854">
    <property type="entry name" value="ALKBH3"/>
</dbReference>
<reference evidence="2" key="1">
    <citation type="journal article" date="2014" name="Int. J. Syst. Evol. Microbiol.">
        <title>Complete genome sequence of Corynebacterium casei LMG S-19264T (=DSM 44701T), isolated from a smear-ripened cheese.</title>
        <authorList>
            <consortium name="US DOE Joint Genome Institute (JGI-PGF)"/>
            <person name="Walter F."/>
            <person name="Albersmeier A."/>
            <person name="Kalinowski J."/>
            <person name="Ruckert C."/>
        </authorList>
    </citation>
    <scope>NUCLEOTIDE SEQUENCE</scope>
    <source>
        <strain evidence="2">CGMCC 1.12181</strain>
    </source>
</reference>